<dbReference type="AlphaFoldDB" id="A0A8K0K1M4"/>
<keyword evidence="3" id="KW-1185">Reference proteome</keyword>
<evidence type="ECO:0000313" key="2">
    <source>
        <dbReference type="EMBL" id="KAG8224308.1"/>
    </source>
</evidence>
<feature type="region of interest" description="Disordered" evidence="1">
    <location>
        <begin position="1"/>
        <end position="22"/>
    </location>
</feature>
<comment type="caution">
    <text evidence="2">The sequence shown here is derived from an EMBL/GenBank/DDBJ whole genome shotgun (WGS) entry which is preliminary data.</text>
</comment>
<feature type="compositionally biased region" description="Low complexity" evidence="1">
    <location>
        <begin position="438"/>
        <end position="469"/>
    </location>
</feature>
<protein>
    <submittedName>
        <fullName evidence="2">Uncharacterized protein</fullName>
    </submittedName>
</protein>
<evidence type="ECO:0000313" key="3">
    <source>
        <dbReference type="Proteomes" id="UP000792457"/>
    </source>
</evidence>
<feature type="region of interest" description="Disordered" evidence="1">
    <location>
        <begin position="572"/>
        <end position="596"/>
    </location>
</feature>
<name>A0A8K0K1M4_LADFU</name>
<dbReference type="OrthoDB" id="5586at2759"/>
<organism evidence="2 3">
    <name type="scientific">Ladona fulva</name>
    <name type="common">Scarce chaser dragonfly</name>
    <name type="synonym">Libellula fulva</name>
    <dbReference type="NCBI Taxonomy" id="123851"/>
    <lineage>
        <taxon>Eukaryota</taxon>
        <taxon>Metazoa</taxon>
        <taxon>Ecdysozoa</taxon>
        <taxon>Arthropoda</taxon>
        <taxon>Hexapoda</taxon>
        <taxon>Insecta</taxon>
        <taxon>Pterygota</taxon>
        <taxon>Palaeoptera</taxon>
        <taxon>Odonata</taxon>
        <taxon>Epiprocta</taxon>
        <taxon>Anisoptera</taxon>
        <taxon>Libelluloidea</taxon>
        <taxon>Libellulidae</taxon>
        <taxon>Ladona</taxon>
    </lineage>
</organism>
<gene>
    <name evidence="2" type="ORF">J437_LFUL007249</name>
</gene>
<feature type="region of interest" description="Disordered" evidence="1">
    <location>
        <begin position="617"/>
        <end position="638"/>
    </location>
</feature>
<accession>A0A8K0K1M4</accession>
<reference evidence="2" key="1">
    <citation type="submission" date="2013-04" db="EMBL/GenBank/DDBJ databases">
        <authorList>
            <person name="Qu J."/>
            <person name="Murali S.C."/>
            <person name="Bandaranaike D."/>
            <person name="Bellair M."/>
            <person name="Blankenburg K."/>
            <person name="Chao H."/>
            <person name="Dinh H."/>
            <person name="Doddapaneni H."/>
            <person name="Downs B."/>
            <person name="Dugan-Rocha S."/>
            <person name="Elkadiri S."/>
            <person name="Gnanaolivu R.D."/>
            <person name="Hernandez B."/>
            <person name="Javaid M."/>
            <person name="Jayaseelan J.C."/>
            <person name="Lee S."/>
            <person name="Li M."/>
            <person name="Ming W."/>
            <person name="Munidasa M."/>
            <person name="Muniz J."/>
            <person name="Nguyen L."/>
            <person name="Ongeri F."/>
            <person name="Osuji N."/>
            <person name="Pu L.-L."/>
            <person name="Puazo M."/>
            <person name="Qu C."/>
            <person name="Quiroz J."/>
            <person name="Raj R."/>
            <person name="Weissenberger G."/>
            <person name="Xin Y."/>
            <person name="Zou X."/>
            <person name="Han Y."/>
            <person name="Richards S."/>
            <person name="Worley K."/>
            <person name="Muzny D."/>
            <person name="Gibbs R."/>
        </authorList>
    </citation>
    <scope>NUCLEOTIDE SEQUENCE</scope>
    <source>
        <strain evidence="2">Sampled in the wild</strain>
    </source>
</reference>
<proteinExistence type="predicted"/>
<feature type="region of interest" description="Disordered" evidence="1">
    <location>
        <begin position="130"/>
        <end position="258"/>
    </location>
</feature>
<feature type="compositionally biased region" description="Low complexity" evidence="1">
    <location>
        <begin position="499"/>
        <end position="513"/>
    </location>
</feature>
<feature type="region of interest" description="Disordered" evidence="1">
    <location>
        <begin position="730"/>
        <end position="784"/>
    </location>
</feature>
<feature type="compositionally biased region" description="Low complexity" evidence="1">
    <location>
        <begin position="348"/>
        <end position="360"/>
    </location>
</feature>
<feature type="compositionally biased region" description="Basic and acidic residues" evidence="1">
    <location>
        <begin position="145"/>
        <end position="154"/>
    </location>
</feature>
<evidence type="ECO:0000256" key="1">
    <source>
        <dbReference type="SAM" id="MobiDB-lite"/>
    </source>
</evidence>
<feature type="compositionally biased region" description="Polar residues" evidence="1">
    <location>
        <begin position="583"/>
        <end position="596"/>
    </location>
</feature>
<feature type="region of interest" description="Disordered" evidence="1">
    <location>
        <begin position="304"/>
        <end position="375"/>
    </location>
</feature>
<dbReference type="EMBL" id="KZ308191">
    <property type="protein sequence ID" value="KAG8224308.1"/>
    <property type="molecule type" value="Genomic_DNA"/>
</dbReference>
<reference evidence="2" key="2">
    <citation type="submission" date="2017-10" db="EMBL/GenBank/DDBJ databases">
        <title>Ladona fulva Genome sequencing and assembly.</title>
        <authorList>
            <person name="Murali S."/>
            <person name="Richards S."/>
            <person name="Bandaranaike D."/>
            <person name="Bellair M."/>
            <person name="Blankenburg K."/>
            <person name="Chao H."/>
            <person name="Dinh H."/>
            <person name="Doddapaneni H."/>
            <person name="Dugan-Rocha S."/>
            <person name="Elkadiri S."/>
            <person name="Gnanaolivu R."/>
            <person name="Hernandez B."/>
            <person name="Skinner E."/>
            <person name="Javaid M."/>
            <person name="Lee S."/>
            <person name="Li M."/>
            <person name="Ming W."/>
            <person name="Munidasa M."/>
            <person name="Muniz J."/>
            <person name="Nguyen L."/>
            <person name="Hughes D."/>
            <person name="Osuji N."/>
            <person name="Pu L.-L."/>
            <person name="Puazo M."/>
            <person name="Qu C."/>
            <person name="Quiroz J."/>
            <person name="Raj R."/>
            <person name="Weissenberger G."/>
            <person name="Xin Y."/>
            <person name="Zou X."/>
            <person name="Han Y."/>
            <person name="Worley K."/>
            <person name="Muzny D."/>
            <person name="Gibbs R."/>
        </authorList>
    </citation>
    <scope>NUCLEOTIDE SEQUENCE</scope>
    <source>
        <strain evidence="2">Sampled in the wild</strain>
    </source>
</reference>
<sequence length="834" mass="88733">MNPGPARVSPGVGKKVGAHGESRTGEEAVKVCARTNRYVSCTVDPRPSRAVHCPDLNACLVSSADCRAVHFGYAIPVKVLPITDTDTSESKGTKQPDGECVKTDFAQLVLDNEAELSPEAVAYLLAHHPQLRQGSEEEGSEEEGVGERRESESWRRRRSLSSDSRSESSGGSGSESGGASPPPPVGLPFVGTHVMASAAAPEMPTPTNPAVTRRKFSADSGGKEAGGKMSTGGQSGKRRSSESDKTSSSTGEEEDVAAIAKQISDHAEAIYRAWKARGLGPSEILGCRPGDGVEASFSAAVIGPTATSPVAGPSFAGGDRTPTRPAVEPRQTSPTIVGPSPIRRRSEPNQSPSLSSSPSPIQQPPPSVEMLLDDAPGLERLVSNFVVEDKARQRQRKKELPSSIQSALQKFERKNSQPIVGSSANVGVTSPVQPPSPSSSVSPQAPSIQPKPILQQPIQQSMQPQQQPSGTTTWPLKVRGAKSGPDAVKKEEVPANKFVSSESPVSSPTSPGVAATSAKYATLPARKITNRGTDEQRRLADVVDREEERLIQALRTGVVLAPEDDLIDQRTSPVSAVREDMRSVSQNVSSQPQMNSTRIEGNRFNLRKTVTPMAPVESEAKKEVPPHTTPEDGPLTKPDTVVTNGGGNREVLSGLSLVDYAKARYKAAQARLDDARQQSTSPVKETASLVSVSETRSRFERAVNSNFSQQQWTPPSTDVFQRRKQARGIGSSIGEVVPHPELTSQQKQHIRERSGAVGQGSWNQGTPGGTGGSGTAASGSGNPVRPFLTRGSVAERVLIFERCPSSEILEKRKAPAVIGSVHTRSQVCYLWFSH</sequence>
<dbReference type="Proteomes" id="UP000792457">
    <property type="component" value="Unassembled WGS sequence"/>
</dbReference>
<feature type="compositionally biased region" description="Polar residues" evidence="1">
    <location>
        <begin position="416"/>
        <end position="427"/>
    </location>
</feature>
<feature type="region of interest" description="Disordered" evidence="1">
    <location>
        <begin position="390"/>
        <end position="518"/>
    </location>
</feature>